<organism evidence="2 3">
    <name type="scientific">Lysobacter zhanggongensis</name>
    <dbReference type="NCBI Taxonomy" id="1774951"/>
    <lineage>
        <taxon>Bacteria</taxon>
        <taxon>Pseudomonadati</taxon>
        <taxon>Pseudomonadota</taxon>
        <taxon>Gammaproteobacteria</taxon>
        <taxon>Lysobacterales</taxon>
        <taxon>Lysobacteraceae</taxon>
        <taxon>Lysobacter</taxon>
    </lineage>
</organism>
<dbReference type="InterPro" id="IPR011528">
    <property type="entry name" value="NERD"/>
</dbReference>
<comment type="caution">
    <text evidence="2">The sequence shown here is derived from an EMBL/GenBank/DDBJ whole genome shotgun (WGS) entry which is preliminary data.</text>
</comment>
<proteinExistence type="predicted"/>
<dbReference type="Pfam" id="PF08378">
    <property type="entry name" value="NERD"/>
    <property type="match status" value="1"/>
</dbReference>
<protein>
    <submittedName>
        <fullName evidence="2">Nuclease-related domain-containing protein</fullName>
    </submittedName>
</protein>
<sequence length="359" mass="40102">MLIKQADDYRDVLRALEQQAAHGGLDAKRARDELRIRQAGIKGEKDAAYLIDFDYARSANWAVIHDLRVEHDGRTAQIDHVLINRWMDVYVLETKHTWGGIKITEEGEFLRWSGRSFQGMPSPLQQNERHIEVLRDVLAQIDLPSRFGLRIAPTFHSFVLVSSNARVDRPKRFDASRVIKTDQLKKAIWRDIDGENPIVGLIRTAAKIVSSETVEHVARQLASRHVPVRGNVATAAMLADESCGQEVPRVRQTARSGTPRIEPTLGKAVPAAGTTQRAEVTSPHVQTGGPSCKSCAATEGTVLYGRYGYYFKCGQCETNTAIRFSCQPGHNARLRKDGQHFYRECSGCGSSEFYFTNPA</sequence>
<dbReference type="Proteomes" id="UP001334501">
    <property type="component" value="Unassembled WGS sequence"/>
</dbReference>
<reference evidence="2 3" key="1">
    <citation type="journal article" date="2017" name="Curr. Microbiol.">
        <title>Lysobacter zhanggongensis sp. nov. Isolated from a Pit Mud.</title>
        <authorList>
            <person name="Zhang X.F."/>
            <person name="Wang H.H."/>
            <person name="Sun X.Y."/>
            <person name="Pan C.M."/>
        </authorList>
    </citation>
    <scope>NUCLEOTIDE SEQUENCE [LARGE SCALE GENOMIC DNA]</scope>
    <source>
        <strain evidence="2 3">ZGLJ7-1</strain>
    </source>
</reference>
<evidence type="ECO:0000313" key="2">
    <source>
        <dbReference type="EMBL" id="MEG3158078.1"/>
    </source>
</evidence>
<keyword evidence="3" id="KW-1185">Reference proteome</keyword>
<dbReference type="EMBL" id="JAXGFO010000049">
    <property type="protein sequence ID" value="MEG3158078.1"/>
    <property type="molecule type" value="Genomic_DNA"/>
</dbReference>
<dbReference type="PROSITE" id="PS50965">
    <property type="entry name" value="NERD"/>
    <property type="match status" value="1"/>
</dbReference>
<gene>
    <name evidence="2" type="ORF">SNE33_09325</name>
</gene>
<name>A0ABU7YR85_9GAMM</name>
<evidence type="ECO:0000313" key="3">
    <source>
        <dbReference type="Proteomes" id="UP001334501"/>
    </source>
</evidence>
<dbReference type="RefSeq" id="WP_412700081.1">
    <property type="nucleotide sequence ID" value="NZ_JAXGFO010000049.1"/>
</dbReference>
<evidence type="ECO:0000259" key="1">
    <source>
        <dbReference type="PROSITE" id="PS50965"/>
    </source>
</evidence>
<feature type="domain" description="NERD" evidence="1">
    <location>
        <begin position="39"/>
        <end position="157"/>
    </location>
</feature>
<accession>A0ABU7YR85</accession>